<sequence>MENSVPQKRNIWHLVLGILFFIYGCYKLYSNTTTTEDETTFGYVIAIGFIAFGIYDLYKYYKGMK</sequence>
<organism evidence="2 3">
    <name type="scientific">Gillisia mitskevichiae</name>
    <dbReference type="NCBI Taxonomy" id="270921"/>
    <lineage>
        <taxon>Bacteria</taxon>
        <taxon>Pseudomonadati</taxon>
        <taxon>Bacteroidota</taxon>
        <taxon>Flavobacteriia</taxon>
        <taxon>Flavobacteriales</taxon>
        <taxon>Flavobacteriaceae</taxon>
        <taxon>Gillisia</taxon>
    </lineage>
</organism>
<dbReference type="RefSeq" id="WP_121345694.1">
    <property type="nucleotide sequence ID" value="NZ_RBLG01000002.1"/>
</dbReference>
<keyword evidence="1" id="KW-0812">Transmembrane</keyword>
<reference evidence="2 3" key="1">
    <citation type="submission" date="2018-10" db="EMBL/GenBank/DDBJ databases">
        <title>Genomic Encyclopedia of Archaeal and Bacterial Type Strains, Phase II (KMG-II): from individual species to whole genera.</title>
        <authorList>
            <person name="Goeker M."/>
        </authorList>
    </citation>
    <scope>NUCLEOTIDE SEQUENCE [LARGE SCALE GENOMIC DNA]</scope>
    <source>
        <strain evidence="2 3">DSM 19839</strain>
    </source>
</reference>
<dbReference type="EMBL" id="RBLG01000002">
    <property type="protein sequence ID" value="RKS53618.1"/>
    <property type="molecule type" value="Genomic_DNA"/>
</dbReference>
<keyword evidence="3" id="KW-1185">Reference proteome</keyword>
<dbReference type="OrthoDB" id="1452661at2"/>
<feature type="transmembrane region" description="Helical" evidence="1">
    <location>
        <begin position="12"/>
        <end position="29"/>
    </location>
</feature>
<accession>A0A495PVV3</accession>
<gene>
    <name evidence="2" type="ORF">BC962_1871</name>
</gene>
<evidence type="ECO:0000313" key="3">
    <source>
        <dbReference type="Proteomes" id="UP000276282"/>
    </source>
</evidence>
<evidence type="ECO:0000256" key="1">
    <source>
        <dbReference type="SAM" id="Phobius"/>
    </source>
</evidence>
<keyword evidence="1" id="KW-1133">Transmembrane helix</keyword>
<proteinExistence type="predicted"/>
<protein>
    <submittedName>
        <fullName evidence="2">Uncharacterized protein</fullName>
    </submittedName>
</protein>
<dbReference type="AlphaFoldDB" id="A0A495PVV3"/>
<comment type="caution">
    <text evidence="2">The sequence shown here is derived from an EMBL/GenBank/DDBJ whole genome shotgun (WGS) entry which is preliminary data.</text>
</comment>
<feature type="transmembrane region" description="Helical" evidence="1">
    <location>
        <begin position="41"/>
        <end position="58"/>
    </location>
</feature>
<dbReference type="Proteomes" id="UP000276282">
    <property type="component" value="Unassembled WGS sequence"/>
</dbReference>
<evidence type="ECO:0000313" key="2">
    <source>
        <dbReference type="EMBL" id="RKS53618.1"/>
    </source>
</evidence>
<keyword evidence="1" id="KW-0472">Membrane</keyword>
<name>A0A495PVV3_9FLAO</name>